<dbReference type="InterPro" id="IPR050482">
    <property type="entry name" value="Sensor_HK_TwoCompSys"/>
</dbReference>
<keyword evidence="12" id="KW-1185">Reference proteome</keyword>
<feature type="transmembrane region" description="Helical" evidence="9">
    <location>
        <begin position="781"/>
        <end position="799"/>
    </location>
</feature>
<dbReference type="SUPFAM" id="SSF50998">
    <property type="entry name" value="Quinoprotein alcohol dehydrogenase-like"/>
    <property type="match status" value="1"/>
</dbReference>
<evidence type="ECO:0000256" key="2">
    <source>
        <dbReference type="ARBA" id="ARBA00012438"/>
    </source>
</evidence>
<keyword evidence="4" id="KW-0808">Transferase</keyword>
<evidence type="ECO:0000256" key="4">
    <source>
        <dbReference type="ARBA" id="ARBA00022679"/>
    </source>
</evidence>
<dbReference type="Gene3D" id="2.60.40.10">
    <property type="entry name" value="Immunoglobulins"/>
    <property type="match status" value="1"/>
</dbReference>
<dbReference type="AlphaFoldDB" id="A0A3N4MIS5"/>
<keyword evidence="9" id="KW-0812">Transmembrane</keyword>
<keyword evidence="5" id="KW-0547">Nucleotide-binding</keyword>
<dbReference type="GO" id="GO:0000155">
    <property type="term" value="F:phosphorelay sensor kinase activity"/>
    <property type="evidence" value="ECO:0007669"/>
    <property type="project" value="InterPro"/>
</dbReference>
<sequence length="1004" mass="112754">MTLLYRPSQTPREFPERFQQTMHTMIRTWIFCCLCLCPCLLFAHEGLRFRFLDLPASLRDVNILHVTEDRKGMIWFTTSSGLHRYDGNRLLTFDLFSKPALISNAISCLLADGQDRIWAGSPNGLTMIDLHTWKSTSWQYHPDSKENLVVKYISEGQDGTIYIISNSAVLYRVSEGRLVPALDFNVLMPGSNAQLGGLSEPVKGELWVLVNGRFVILRQQRIIRTFPAVALDDAIVERALFHESGKVFFNVANNGVYIGDMATGAVTRWKHPVNDSLTAHRKINFFRMKNGNVAIYVNKYGFVAFNPVTGQTRETDPEVMQHFTNAGMLMFPGRDEKTYFSFSKGIAVLEPANTPFHNYMGTVSSETVPYSVRCIYRHTDSTWIIGNYRDGLTLVDEKTGRTQPIAPRFIYTMLPWGKDSLLAASEGDGLLWLNISRRSLTPLQSAPAGGFASQAKYTTSLYRENDSLVWAGTYSGLFLLNIRKGHIVPLPALYNHARIMNAKVYQVLAKGPLKFIATTAGLFIYNAAAGEVYKALAGQPETGVYCLSEVNGRIWAGTNGRGILVLDEKGKLEATVNTSGGLAGNAVYSILLAGRQVVAGTDYGLSLVQTDTYAVRNYTRLDKLPSNEFNHSAALQDGDRMYFGTINGFTAFDPRQLLAADTTKAFPTLYFTAFTTSSRKGQSQDYTLPYKTMSSLEVAPGTEYFSLRFGGPDQEWRQLQYYYRLGEEGWKELGRLPEISFAGLDPGQYLVQLAARISPGSAIHPLLSMPLTVFPAWYQTWWFRTLALLLAAGAVWLIYSYRMRQMLREQQLRTKIAGDLHDEVGSSLTRIYFQADLLRMKEEHASALQKIADTSRDALTTMSDMVWSIDARFDTAADLVSRMRDYVMKLQQELELSCTFQVSGEYADRALSQMVRQNFFLIFKEAVNNAARYTSAGKINIDLHFGNRLELRVQNPCEEPVRSIGTYQGGQGLHHMQLRAGRMKGEVKTSARQGSFEVTLSVPW</sequence>
<evidence type="ECO:0000313" key="11">
    <source>
        <dbReference type="EMBL" id="RPD40000.1"/>
    </source>
</evidence>
<proteinExistence type="predicted"/>
<keyword evidence="9" id="KW-0472">Membrane</keyword>
<evidence type="ECO:0000256" key="8">
    <source>
        <dbReference type="ARBA" id="ARBA00023012"/>
    </source>
</evidence>
<keyword evidence="7" id="KW-0067">ATP-binding</keyword>
<dbReference type="SUPFAM" id="SSF55874">
    <property type="entry name" value="ATPase domain of HSP90 chaperone/DNA topoisomerase II/histidine kinase"/>
    <property type="match status" value="1"/>
</dbReference>
<dbReference type="InterPro" id="IPR036890">
    <property type="entry name" value="HATPase_C_sf"/>
</dbReference>
<dbReference type="Gene3D" id="2.130.10.10">
    <property type="entry name" value="YVTN repeat-like/Quinoprotein amine dehydrogenase"/>
    <property type="match status" value="2"/>
</dbReference>
<keyword evidence="3" id="KW-0597">Phosphoprotein</keyword>
<dbReference type="InterPro" id="IPR015943">
    <property type="entry name" value="WD40/YVTN_repeat-like_dom_sf"/>
</dbReference>
<comment type="catalytic activity">
    <reaction evidence="1">
        <text>ATP + protein L-histidine = ADP + protein N-phospho-L-histidine.</text>
        <dbReference type="EC" id="2.7.13.3"/>
    </reaction>
</comment>
<dbReference type="InterPro" id="IPR011047">
    <property type="entry name" value="Quinoprotein_ADH-like_sf"/>
</dbReference>
<evidence type="ECO:0000256" key="6">
    <source>
        <dbReference type="ARBA" id="ARBA00022777"/>
    </source>
</evidence>
<evidence type="ECO:0000313" key="12">
    <source>
        <dbReference type="Proteomes" id="UP000279089"/>
    </source>
</evidence>
<dbReference type="InterPro" id="IPR011712">
    <property type="entry name" value="Sig_transdc_His_kin_sub3_dim/P"/>
</dbReference>
<comment type="caution">
    <text evidence="11">The sequence shown here is derived from an EMBL/GenBank/DDBJ whole genome shotgun (WGS) entry which is preliminary data.</text>
</comment>
<evidence type="ECO:0000256" key="3">
    <source>
        <dbReference type="ARBA" id="ARBA00022553"/>
    </source>
</evidence>
<dbReference type="Pfam" id="PF07730">
    <property type="entry name" value="HisKA_3"/>
    <property type="match status" value="1"/>
</dbReference>
<name>A0A3N4MIS5_9BACT</name>
<dbReference type="Gene3D" id="3.30.565.10">
    <property type="entry name" value="Histidine kinase-like ATPase, C-terminal domain"/>
    <property type="match status" value="1"/>
</dbReference>
<dbReference type="InterPro" id="IPR013783">
    <property type="entry name" value="Ig-like_fold"/>
</dbReference>
<dbReference type="GO" id="GO:0046983">
    <property type="term" value="F:protein dimerization activity"/>
    <property type="evidence" value="ECO:0007669"/>
    <property type="project" value="InterPro"/>
</dbReference>
<dbReference type="EC" id="2.7.13.3" evidence="2"/>
<dbReference type="GO" id="GO:0016020">
    <property type="term" value="C:membrane"/>
    <property type="evidence" value="ECO:0007669"/>
    <property type="project" value="InterPro"/>
</dbReference>
<dbReference type="Proteomes" id="UP000279089">
    <property type="component" value="Unassembled WGS sequence"/>
</dbReference>
<gene>
    <name evidence="11" type="ORF">EG028_17930</name>
</gene>
<dbReference type="PANTHER" id="PTHR24421">
    <property type="entry name" value="NITRATE/NITRITE SENSOR PROTEIN NARX-RELATED"/>
    <property type="match status" value="1"/>
</dbReference>
<keyword evidence="8" id="KW-0902">Two-component regulatory system</keyword>
<feature type="domain" description="Signal transduction histidine kinase subgroup 3 dimerisation and phosphoacceptor" evidence="10">
    <location>
        <begin position="813"/>
        <end position="868"/>
    </location>
</feature>
<evidence type="ECO:0000256" key="9">
    <source>
        <dbReference type="SAM" id="Phobius"/>
    </source>
</evidence>
<evidence type="ECO:0000256" key="5">
    <source>
        <dbReference type="ARBA" id="ARBA00022741"/>
    </source>
</evidence>
<accession>A0A3N4MIS5</accession>
<organism evidence="11 12">
    <name type="scientific">Chitinophaga barathri</name>
    <dbReference type="NCBI Taxonomy" id="1647451"/>
    <lineage>
        <taxon>Bacteria</taxon>
        <taxon>Pseudomonadati</taxon>
        <taxon>Bacteroidota</taxon>
        <taxon>Chitinophagia</taxon>
        <taxon>Chitinophagales</taxon>
        <taxon>Chitinophagaceae</taxon>
        <taxon>Chitinophaga</taxon>
    </lineage>
</organism>
<dbReference type="EMBL" id="RMBX01000009">
    <property type="protein sequence ID" value="RPD40000.1"/>
    <property type="molecule type" value="Genomic_DNA"/>
</dbReference>
<evidence type="ECO:0000256" key="7">
    <source>
        <dbReference type="ARBA" id="ARBA00022840"/>
    </source>
</evidence>
<keyword evidence="9" id="KW-1133">Transmembrane helix</keyword>
<protein>
    <recommendedName>
        <fullName evidence="2">histidine kinase</fullName>
        <ecNumber evidence="2">2.7.13.3</ecNumber>
    </recommendedName>
</protein>
<evidence type="ECO:0000259" key="10">
    <source>
        <dbReference type="Pfam" id="PF07730"/>
    </source>
</evidence>
<dbReference type="GO" id="GO:0005524">
    <property type="term" value="F:ATP binding"/>
    <property type="evidence" value="ECO:0007669"/>
    <property type="project" value="UniProtKB-KW"/>
</dbReference>
<reference evidence="12" key="1">
    <citation type="submission" date="2018-11" db="EMBL/GenBank/DDBJ databases">
        <title>Chitinophaga lutea sp.nov., isolate from arsenic contaminated soil.</title>
        <authorList>
            <person name="Zong Y."/>
        </authorList>
    </citation>
    <scope>NUCLEOTIDE SEQUENCE [LARGE SCALE GENOMIC DNA]</scope>
    <source>
        <strain evidence="12">YLT18</strain>
    </source>
</reference>
<evidence type="ECO:0000256" key="1">
    <source>
        <dbReference type="ARBA" id="ARBA00000085"/>
    </source>
</evidence>
<dbReference type="Gene3D" id="1.20.5.1930">
    <property type="match status" value="1"/>
</dbReference>
<keyword evidence="6" id="KW-0418">Kinase</keyword>
<dbReference type="PANTHER" id="PTHR24421:SF10">
    <property type="entry name" value="NITRATE_NITRITE SENSOR PROTEIN NARQ"/>
    <property type="match status" value="1"/>
</dbReference>
<dbReference type="OrthoDB" id="9806995at2"/>